<evidence type="ECO:0000256" key="1">
    <source>
        <dbReference type="SAM" id="MobiDB-lite"/>
    </source>
</evidence>
<comment type="caution">
    <text evidence="3">The sequence shown here is derived from an EMBL/GenBank/DDBJ whole genome shotgun (WGS) entry which is preliminary data.</text>
</comment>
<organism evidence="3 5">
    <name type="scientific">Orbilia oligospora</name>
    <name type="common">Nematode-trapping fungus</name>
    <name type="synonym">Arthrobotrys oligospora</name>
    <dbReference type="NCBI Taxonomy" id="2813651"/>
    <lineage>
        <taxon>Eukaryota</taxon>
        <taxon>Fungi</taxon>
        <taxon>Dikarya</taxon>
        <taxon>Ascomycota</taxon>
        <taxon>Pezizomycotina</taxon>
        <taxon>Orbiliomycetes</taxon>
        <taxon>Orbiliales</taxon>
        <taxon>Orbiliaceae</taxon>
        <taxon>Orbilia</taxon>
    </lineage>
</organism>
<evidence type="ECO:0000313" key="4">
    <source>
        <dbReference type="Proteomes" id="UP000472727"/>
    </source>
</evidence>
<evidence type="ECO:0000313" key="3">
    <source>
        <dbReference type="EMBL" id="KAF3225485.1"/>
    </source>
</evidence>
<sequence length="304" mass="34813">MSTKQPPHAPPKKLPSSENNTAEMSTNNTKTAGSSEVQSKPKPKPQGKLANFDVPDLSVLEQAIERECFPSSLSIVFDEVDGVSGNEYLLRMHCTSLDLEIRCRDLEAKPNALDEHYYSVHALMDDFKKGIFRPCFLSELENLRTKASLAAYGAYLQMCEGTRRKIKCFMGQKGLKIRYSSIATLKNLPWISAEKKVAFKINKVKGFITKKNVKGYSRDLEKLESRLKDYHQDLQKRTWFLACQKYATIRLLIACRRYKAIQKDRLSSKKFCSCREEHWERDLWTNLGLPVIDVPARPQGFIPI</sequence>
<dbReference type="Proteomes" id="UP000483672">
    <property type="component" value="Unassembled WGS sequence"/>
</dbReference>
<protein>
    <submittedName>
        <fullName evidence="3">Uncharacterized protein</fullName>
    </submittedName>
</protein>
<feature type="region of interest" description="Disordered" evidence="1">
    <location>
        <begin position="1"/>
        <end position="51"/>
    </location>
</feature>
<evidence type="ECO:0000313" key="2">
    <source>
        <dbReference type="EMBL" id="KAF3204920.1"/>
    </source>
</evidence>
<dbReference type="EMBL" id="WIWS01000121">
    <property type="protein sequence ID" value="KAF3204920.1"/>
    <property type="molecule type" value="Genomic_DNA"/>
</dbReference>
<gene>
    <name evidence="2" type="ORF">TWF106_001413</name>
    <name evidence="3" type="ORF">TWF191_005192</name>
</gene>
<reference evidence="4 5" key="1">
    <citation type="submission" date="2019-06" db="EMBL/GenBank/DDBJ databases">
        <authorList>
            <person name="Palmer J.M."/>
        </authorList>
    </citation>
    <scope>NUCLEOTIDE SEQUENCE [LARGE SCALE GENOMIC DNA]</scope>
    <source>
        <strain evidence="2 4">TWF106</strain>
        <strain evidence="3 5">TWF191</strain>
    </source>
</reference>
<accession>A0A6G1LUF4</accession>
<dbReference type="Proteomes" id="UP000472727">
    <property type="component" value="Unassembled WGS sequence"/>
</dbReference>
<evidence type="ECO:0000313" key="5">
    <source>
        <dbReference type="Proteomes" id="UP000483672"/>
    </source>
</evidence>
<name>A0A6G1LUF4_ORBOL</name>
<feature type="compositionally biased region" description="Polar residues" evidence="1">
    <location>
        <begin position="16"/>
        <end position="38"/>
    </location>
</feature>
<dbReference type="EMBL" id="WIPF01000027">
    <property type="protein sequence ID" value="KAF3225485.1"/>
    <property type="molecule type" value="Genomic_DNA"/>
</dbReference>
<dbReference type="AlphaFoldDB" id="A0A6G1LUF4"/>
<proteinExistence type="predicted"/>